<proteinExistence type="predicted"/>
<sequence length="381" mass="40149">MSVLLLATYDTKFAEAEYLMDALTALGVPTEKCDISLGSKGQHWGAAEKVAAMEQAAARALDHLATAPQTGRRMIAAIGGGTGGQIALRVLREMPIEMPKVLISTLPFDPRYALADNAIILVPTMADLSGLNATVRQSLDRAAAILGGLYDASLPTGNVAIDPSVGVTSLGVTGPGTDALLGHLRAVGEEATVFHANGFGGAAFARWCNAGAFKAVIDYTPHELTRIFVAGVHTAMPDRFTAYCDLPRVILPGGVNFIGMGEPDLMPDIYRARSHYSHSPLFTHVKCTADEITRCARKLADALLSGKGPAHALLPMGGFSSEDRPGGAIEDSNLREAFAEEIEGTLSGRVEITRLPHHINDPDCAKAAADALTTVITEEVP</sequence>
<feature type="domain" description="UPF0261" evidence="2">
    <location>
        <begin position="163"/>
        <end position="375"/>
    </location>
</feature>
<accession>A0A6N6JM76</accession>
<reference evidence="3 4" key="1">
    <citation type="submission" date="2019-12" db="EMBL/GenBank/DDBJ databases">
        <title>Litoreibacter badius sp. nov., a novel bacteriochlorophyll a-containing bacterium in the genus Litoreibacter.</title>
        <authorList>
            <person name="Kanamuro M."/>
            <person name="Takabe Y."/>
            <person name="Mori K."/>
            <person name="Takaichi S."/>
            <person name="Hanada S."/>
        </authorList>
    </citation>
    <scope>NUCLEOTIDE SEQUENCE [LARGE SCALE GENOMIC DNA]</scope>
    <source>
        <strain evidence="3 4">K6</strain>
    </source>
</reference>
<dbReference type="Pfam" id="PF23189">
    <property type="entry name" value="UPF0261_C"/>
    <property type="match status" value="1"/>
</dbReference>
<name>A0A6N6JM76_9RHOB</name>
<evidence type="ECO:0000313" key="4">
    <source>
        <dbReference type="Proteomes" id="UP000436822"/>
    </source>
</evidence>
<dbReference type="EMBL" id="BLJE01000004">
    <property type="protein sequence ID" value="GFE66499.1"/>
    <property type="molecule type" value="Genomic_DNA"/>
</dbReference>
<comment type="caution">
    <text evidence="3">The sequence shown here is derived from an EMBL/GenBank/DDBJ whole genome shotgun (WGS) entry which is preliminary data.</text>
</comment>
<keyword evidence="4" id="KW-1185">Reference proteome</keyword>
<dbReference type="OrthoDB" id="9776369at2"/>
<feature type="domain" description="UPF0261" evidence="1">
    <location>
        <begin position="48"/>
        <end position="150"/>
    </location>
</feature>
<dbReference type="InterPro" id="IPR051353">
    <property type="entry name" value="Tobamovirus_resist_UPF0261"/>
</dbReference>
<evidence type="ECO:0000259" key="2">
    <source>
        <dbReference type="Pfam" id="PF23189"/>
    </source>
</evidence>
<evidence type="ECO:0000313" key="3">
    <source>
        <dbReference type="EMBL" id="GFE66499.1"/>
    </source>
</evidence>
<dbReference type="Gene3D" id="3.40.50.12020">
    <property type="entry name" value="Uncharacterised protein family UPF0261, NN domain"/>
    <property type="match status" value="1"/>
</dbReference>
<dbReference type="InterPro" id="IPR056778">
    <property type="entry name" value="UPF0261_C"/>
</dbReference>
<gene>
    <name evidence="3" type="ORF">KIN_35730</name>
</gene>
<organism evidence="3 4">
    <name type="scientific">Litoreibacter roseus</name>
    <dbReference type="NCBI Taxonomy" id="2601869"/>
    <lineage>
        <taxon>Bacteria</taxon>
        <taxon>Pseudomonadati</taxon>
        <taxon>Pseudomonadota</taxon>
        <taxon>Alphaproteobacteria</taxon>
        <taxon>Rhodobacterales</taxon>
        <taxon>Roseobacteraceae</taxon>
        <taxon>Litoreibacter</taxon>
    </lineage>
</organism>
<dbReference type="RefSeq" id="WP_159809560.1">
    <property type="nucleotide sequence ID" value="NZ_BLJE01000004.1"/>
</dbReference>
<dbReference type="Pfam" id="PF06792">
    <property type="entry name" value="UPF0261"/>
    <property type="match status" value="1"/>
</dbReference>
<dbReference type="Proteomes" id="UP000436822">
    <property type="component" value="Unassembled WGS sequence"/>
</dbReference>
<dbReference type="PANTHER" id="PTHR31862">
    <property type="entry name" value="UPF0261 DOMAIN PROTEIN (AFU_ORTHOLOGUE AFUA_1G10120)"/>
    <property type="match status" value="1"/>
</dbReference>
<dbReference type="InterPro" id="IPR044122">
    <property type="entry name" value="UPF0261_N"/>
</dbReference>
<dbReference type="PANTHER" id="PTHR31862:SF1">
    <property type="entry name" value="UPF0261 DOMAIN PROTEIN (AFU_ORTHOLOGUE AFUA_1G10120)"/>
    <property type="match status" value="1"/>
</dbReference>
<evidence type="ECO:0000259" key="1">
    <source>
        <dbReference type="Pfam" id="PF06792"/>
    </source>
</evidence>
<dbReference type="Gene3D" id="3.40.50.12030">
    <property type="entry name" value="Uncharacterised protein family UPF0261, NC domain"/>
    <property type="match status" value="1"/>
</dbReference>
<protein>
    <submittedName>
        <fullName evidence="3">UPF0261 protein</fullName>
    </submittedName>
</protein>
<dbReference type="AlphaFoldDB" id="A0A6N6JM76"/>